<evidence type="ECO:0000256" key="1">
    <source>
        <dbReference type="SAM" id="SignalP"/>
    </source>
</evidence>
<feature type="chain" id="PRO_5044856386" evidence="1">
    <location>
        <begin position="18"/>
        <end position="244"/>
    </location>
</feature>
<accession>A0ABD1CL45</accession>
<keyword evidence="3" id="KW-1185">Reference proteome</keyword>
<dbReference type="AlphaFoldDB" id="A0ABD1CL45"/>
<dbReference type="Proteomes" id="UP001562425">
    <property type="component" value="Unassembled WGS sequence"/>
</dbReference>
<organism evidence="2 3">
    <name type="scientific">Culex pipiens pipiens</name>
    <name type="common">Northern house mosquito</name>
    <dbReference type="NCBI Taxonomy" id="38569"/>
    <lineage>
        <taxon>Eukaryota</taxon>
        <taxon>Metazoa</taxon>
        <taxon>Ecdysozoa</taxon>
        <taxon>Arthropoda</taxon>
        <taxon>Hexapoda</taxon>
        <taxon>Insecta</taxon>
        <taxon>Pterygota</taxon>
        <taxon>Neoptera</taxon>
        <taxon>Endopterygota</taxon>
        <taxon>Diptera</taxon>
        <taxon>Nematocera</taxon>
        <taxon>Culicoidea</taxon>
        <taxon>Culicidae</taxon>
        <taxon>Culicinae</taxon>
        <taxon>Culicini</taxon>
        <taxon>Culex</taxon>
        <taxon>Culex</taxon>
    </lineage>
</organism>
<feature type="signal peptide" evidence="1">
    <location>
        <begin position="1"/>
        <end position="17"/>
    </location>
</feature>
<name>A0ABD1CL45_CULPP</name>
<evidence type="ECO:0000313" key="2">
    <source>
        <dbReference type="EMBL" id="KAL1377112.1"/>
    </source>
</evidence>
<comment type="caution">
    <text evidence="2">The sequence shown here is derived from an EMBL/GenBank/DDBJ whole genome shotgun (WGS) entry which is preliminary data.</text>
</comment>
<evidence type="ECO:0000313" key="3">
    <source>
        <dbReference type="Proteomes" id="UP001562425"/>
    </source>
</evidence>
<gene>
    <name evidence="2" type="ORF">pipiens_016475</name>
</gene>
<proteinExistence type="predicted"/>
<keyword evidence="1" id="KW-0732">Signal</keyword>
<sequence length="244" mass="27352">MRRNVILILATLASISAETCEHPPRLVTFPYTMAPNESNCSLPIEGSLNLTLSRLWLPKKSPSGYDFLEMFRSFADCPGCIQFHVHYFCLLNSGAIVKMKIFCNRSEVLQLNLDLAPNQDIRSTLDFTPAGGQFRLNANCTPFAAGYEIELDNANDLLRFDRHGPSGLMVFIREKFMVKDDSCECNCSGIRAKFDAIRCEESALLEEAVTNRRRVCLLAVDDDALPVGSWNDYGDDRNWSSCCG</sequence>
<reference evidence="2 3" key="1">
    <citation type="submission" date="2024-05" db="EMBL/GenBank/DDBJ databases">
        <title>Culex pipiens pipiens assembly and annotation.</title>
        <authorList>
            <person name="Alout H."/>
            <person name="Durand T."/>
        </authorList>
    </citation>
    <scope>NUCLEOTIDE SEQUENCE [LARGE SCALE GENOMIC DNA]</scope>
    <source>
        <strain evidence="2">HA-2024</strain>
        <tissue evidence="2">Whole body</tissue>
    </source>
</reference>
<protein>
    <submittedName>
        <fullName evidence="2">Uncharacterized protein</fullName>
    </submittedName>
</protein>
<dbReference type="EMBL" id="JBEHCU010011177">
    <property type="protein sequence ID" value="KAL1377112.1"/>
    <property type="molecule type" value="Genomic_DNA"/>
</dbReference>